<reference evidence="13" key="1">
    <citation type="journal article" date="2020" name="Int. J. Syst. Evol. Microbiol.">
        <title>Alteromonas alba sp. nov., a marine bacterium isolated from the seawater of the West Pacific Ocean.</title>
        <authorList>
            <person name="Sun C."/>
            <person name="Wu Y.-H."/>
            <person name="Xamxidin M."/>
            <person name="Cheng H."/>
            <person name="Xu X.-W."/>
        </authorList>
    </citation>
    <scope>NUCLEOTIDE SEQUENCE [LARGE SCALE GENOMIC DNA]</scope>
    <source>
        <strain evidence="13">190</strain>
    </source>
</reference>
<dbReference type="InterPro" id="IPR036291">
    <property type="entry name" value="NAD(P)-bd_dom_sf"/>
</dbReference>
<accession>A0A2S9VAV0</accession>
<dbReference type="InterPro" id="IPR020904">
    <property type="entry name" value="Sc_DH/Rdtase_CS"/>
</dbReference>
<evidence type="ECO:0000256" key="6">
    <source>
        <dbReference type="ARBA" id="ARBA00038212"/>
    </source>
</evidence>
<comment type="similarity">
    <text evidence="6">Belongs to the short-chain dehydrogenases/reductases (SDR) family. FolM subfamily.</text>
</comment>
<dbReference type="Gene3D" id="3.40.50.720">
    <property type="entry name" value="NAD(P)-binding Rossmann-like Domain"/>
    <property type="match status" value="1"/>
</dbReference>
<dbReference type="Proteomes" id="UP000238949">
    <property type="component" value="Unassembled WGS sequence"/>
</dbReference>
<dbReference type="EMBL" id="PVNP01000104">
    <property type="protein sequence ID" value="PRO73588.1"/>
    <property type="molecule type" value="Genomic_DNA"/>
</dbReference>
<evidence type="ECO:0000313" key="12">
    <source>
        <dbReference type="EMBL" id="PRO73588.1"/>
    </source>
</evidence>
<dbReference type="GO" id="GO:0006730">
    <property type="term" value="P:one-carbon metabolic process"/>
    <property type="evidence" value="ECO:0007669"/>
    <property type="project" value="UniProtKB-KW"/>
</dbReference>
<evidence type="ECO:0000256" key="3">
    <source>
        <dbReference type="ARBA" id="ARBA00022857"/>
    </source>
</evidence>
<protein>
    <recommendedName>
        <fullName evidence="8">Dihydromonapterin reductase</fullName>
        <ecNumber evidence="1">1.5.1.3</ecNumber>
        <ecNumber evidence="7">1.5.1.50</ecNumber>
    </recommendedName>
    <alternativeName>
        <fullName evidence="9">Dihydrofolate reductase</fullName>
    </alternativeName>
</protein>
<comment type="caution">
    <text evidence="12">The sequence shown here is derived from an EMBL/GenBank/DDBJ whole genome shotgun (WGS) entry which is preliminary data.</text>
</comment>
<dbReference type="Pfam" id="PF13561">
    <property type="entry name" value="adh_short_C2"/>
    <property type="match status" value="1"/>
</dbReference>
<keyword evidence="3" id="KW-0521">NADP</keyword>
<evidence type="ECO:0000256" key="4">
    <source>
        <dbReference type="ARBA" id="ARBA00023002"/>
    </source>
</evidence>
<dbReference type="GO" id="GO:0004146">
    <property type="term" value="F:dihydrofolate reductase activity"/>
    <property type="evidence" value="ECO:0007669"/>
    <property type="project" value="UniProtKB-EC"/>
</dbReference>
<evidence type="ECO:0000256" key="11">
    <source>
        <dbReference type="ARBA" id="ARBA00049376"/>
    </source>
</evidence>
<evidence type="ECO:0000256" key="9">
    <source>
        <dbReference type="ARBA" id="ARBA00042299"/>
    </source>
</evidence>
<dbReference type="EC" id="1.5.1.50" evidence="7"/>
<dbReference type="OrthoDB" id="9793499at2"/>
<dbReference type="RefSeq" id="WP_105934589.1">
    <property type="nucleotide sequence ID" value="NZ_PVNP01000104.1"/>
</dbReference>
<dbReference type="NCBIfam" id="NF005066">
    <property type="entry name" value="PRK06483.1"/>
    <property type="match status" value="1"/>
</dbReference>
<organism evidence="12 13">
    <name type="scientific">Alteromonas alba</name>
    <dbReference type="NCBI Taxonomy" id="2079529"/>
    <lineage>
        <taxon>Bacteria</taxon>
        <taxon>Pseudomonadati</taxon>
        <taxon>Pseudomonadota</taxon>
        <taxon>Gammaproteobacteria</taxon>
        <taxon>Alteromonadales</taxon>
        <taxon>Alteromonadaceae</taxon>
        <taxon>Alteromonas/Salinimonas group</taxon>
        <taxon>Alteromonas</taxon>
    </lineage>
</organism>
<dbReference type="PANTHER" id="PTHR43639">
    <property type="entry name" value="OXIDOREDUCTASE, SHORT-CHAIN DEHYDROGENASE/REDUCTASE FAMILY (AFU_ORTHOLOGUE AFUA_5G02870)"/>
    <property type="match status" value="1"/>
</dbReference>
<name>A0A2S9VAV0_9ALTE</name>
<comment type="function">
    <text evidence="5">Catalyzes the reduction of dihydromonapterin to tetrahydromonapterin. Also has lower activity with dihydrofolate.</text>
</comment>
<gene>
    <name evidence="12" type="ORF">C6Y40_10750</name>
</gene>
<evidence type="ECO:0000256" key="8">
    <source>
        <dbReference type="ARBA" id="ARBA00039631"/>
    </source>
</evidence>
<dbReference type="AlphaFoldDB" id="A0A2S9VAV0"/>
<keyword evidence="4" id="KW-0560">Oxidoreductase</keyword>
<dbReference type="PRINTS" id="PR00081">
    <property type="entry name" value="GDHRDH"/>
</dbReference>
<evidence type="ECO:0000256" key="2">
    <source>
        <dbReference type="ARBA" id="ARBA00022563"/>
    </source>
</evidence>
<keyword evidence="2" id="KW-0554">One-carbon metabolism</keyword>
<dbReference type="PROSITE" id="PS00061">
    <property type="entry name" value="ADH_SHORT"/>
    <property type="match status" value="1"/>
</dbReference>
<evidence type="ECO:0000256" key="5">
    <source>
        <dbReference type="ARBA" id="ARBA00037508"/>
    </source>
</evidence>
<dbReference type="SUPFAM" id="SSF51735">
    <property type="entry name" value="NAD(P)-binding Rossmann-fold domains"/>
    <property type="match status" value="1"/>
</dbReference>
<dbReference type="PANTHER" id="PTHR43639:SF6">
    <property type="entry name" value="DIHYDROMONAPTERIN REDUCTASE"/>
    <property type="match status" value="1"/>
</dbReference>
<evidence type="ECO:0000256" key="1">
    <source>
        <dbReference type="ARBA" id="ARBA00012856"/>
    </source>
</evidence>
<evidence type="ECO:0000256" key="10">
    <source>
        <dbReference type="ARBA" id="ARBA00048873"/>
    </source>
</evidence>
<comment type="catalytic activity">
    <reaction evidence="10">
        <text>(6S)-5,6,7,8-tetrahydrofolate + NADP(+) = 7,8-dihydrofolate + NADPH + H(+)</text>
        <dbReference type="Rhea" id="RHEA:15009"/>
        <dbReference type="ChEBI" id="CHEBI:15378"/>
        <dbReference type="ChEBI" id="CHEBI:57451"/>
        <dbReference type="ChEBI" id="CHEBI:57453"/>
        <dbReference type="ChEBI" id="CHEBI:57783"/>
        <dbReference type="ChEBI" id="CHEBI:58349"/>
        <dbReference type="EC" id="1.5.1.3"/>
    </reaction>
</comment>
<comment type="catalytic activity">
    <reaction evidence="11">
        <text>7,8-dihydromonapterin + NADPH + H(+) = 5,6,7,8-tetrahydromonapterin + NADP(+)</text>
        <dbReference type="Rhea" id="RHEA:34847"/>
        <dbReference type="ChEBI" id="CHEBI:15378"/>
        <dbReference type="ChEBI" id="CHEBI:57783"/>
        <dbReference type="ChEBI" id="CHEBI:58349"/>
        <dbReference type="ChEBI" id="CHEBI:71175"/>
        <dbReference type="ChEBI" id="CHEBI:71177"/>
        <dbReference type="EC" id="1.5.1.50"/>
    </reaction>
</comment>
<sequence>MSLPILITGGSQRLGLAIAQDLLANNQPVIITYRRHKPSVDELKNAGAIVLEADFSTQAGISRAIEEIKRTAPKLRGIIHNASDWVPENPETAPGDLMHDMMMVHANAPYQLNLALKDALQSENGTLADIIHMTDYVQDTGSENHIAYAASKAALHNLTLSFARVYAPYVKVNSIAPSLVMFNDDDTQEYREKALNKNLLGLVPGAQEAVKAVNYLLTAEYVTGQTLHLNGGRNLK</sequence>
<keyword evidence="13" id="KW-1185">Reference proteome</keyword>
<proteinExistence type="inferred from homology"/>
<evidence type="ECO:0000313" key="13">
    <source>
        <dbReference type="Proteomes" id="UP000238949"/>
    </source>
</evidence>
<dbReference type="InterPro" id="IPR002347">
    <property type="entry name" value="SDR_fam"/>
</dbReference>
<dbReference type="EC" id="1.5.1.3" evidence="1"/>
<evidence type="ECO:0000256" key="7">
    <source>
        <dbReference type="ARBA" id="ARBA00039145"/>
    </source>
</evidence>